<feature type="transmembrane region" description="Helical" evidence="1">
    <location>
        <begin position="14"/>
        <end position="38"/>
    </location>
</feature>
<dbReference type="Proteomes" id="UP000215914">
    <property type="component" value="Unassembled WGS sequence"/>
</dbReference>
<keyword evidence="1" id="KW-1133">Transmembrane helix</keyword>
<name>A0A9K3JU00_HELAN</name>
<proteinExistence type="predicted"/>
<gene>
    <name evidence="2" type="ORF">HanXRQr2_Chr01g0017271</name>
</gene>
<dbReference type="Gramene" id="mRNA:HanXRQr2_Chr01g0017271">
    <property type="protein sequence ID" value="mRNA:HanXRQr2_Chr01g0017271"/>
    <property type="gene ID" value="HanXRQr2_Chr01g0017271"/>
</dbReference>
<comment type="caution">
    <text evidence="2">The sequence shown here is derived from an EMBL/GenBank/DDBJ whole genome shotgun (WGS) entry which is preliminary data.</text>
</comment>
<reference evidence="2" key="2">
    <citation type="submission" date="2020-06" db="EMBL/GenBank/DDBJ databases">
        <title>Helianthus annuus Genome sequencing and assembly Release 2.</title>
        <authorList>
            <person name="Gouzy J."/>
            <person name="Langlade N."/>
            <person name="Munos S."/>
        </authorList>
    </citation>
    <scope>NUCLEOTIDE SEQUENCE</scope>
    <source>
        <tissue evidence="2">Leaves</tissue>
    </source>
</reference>
<keyword evidence="1" id="KW-0472">Membrane</keyword>
<keyword evidence="1" id="KW-0812">Transmembrane</keyword>
<evidence type="ECO:0000256" key="1">
    <source>
        <dbReference type="SAM" id="Phobius"/>
    </source>
</evidence>
<dbReference type="AlphaFoldDB" id="A0A9K3JU00"/>
<protein>
    <submittedName>
        <fullName evidence="2">Uncharacterized protein</fullName>
    </submittedName>
</protein>
<keyword evidence="3" id="KW-1185">Reference proteome</keyword>
<accession>A0A9K3JU00</accession>
<organism evidence="2 3">
    <name type="scientific">Helianthus annuus</name>
    <name type="common">Common sunflower</name>
    <dbReference type="NCBI Taxonomy" id="4232"/>
    <lineage>
        <taxon>Eukaryota</taxon>
        <taxon>Viridiplantae</taxon>
        <taxon>Streptophyta</taxon>
        <taxon>Embryophyta</taxon>
        <taxon>Tracheophyta</taxon>
        <taxon>Spermatophyta</taxon>
        <taxon>Magnoliopsida</taxon>
        <taxon>eudicotyledons</taxon>
        <taxon>Gunneridae</taxon>
        <taxon>Pentapetalae</taxon>
        <taxon>asterids</taxon>
        <taxon>campanulids</taxon>
        <taxon>Asterales</taxon>
        <taxon>Asteraceae</taxon>
        <taxon>Asteroideae</taxon>
        <taxon>Heliantheae alliance</taxon>
        <taxon>Heliantheae</taxon>
        <taxon>Helianthus</taxon>
    </lineage>
</organism>
<sequence>MFCELQLGDFVDEVGFLIISFVLIFCAMDAPLSFGYVAAALAMSSLFQVAWDEPDLLQNVKWVRPWFQTLALQRLISELIWLSAHRIQSGHGDACDKWLMMAYYPFRLNDDDM</sequence>
<dbReference type="EMBL" id="MNCJ02000316">
    <property type="protein sequence ID" value="KAF5821713.1"/>
    <property type="molecule type" value="Genomic_DNA"/>
</dbReference>
<evidence type="ECO:0000313" key="3">
    <source>
        <dbReference type="Proteomes" id="UP000215914"/>
    </source>
</evidence>
<reference evidence="2" key="1">
    <citation type="journal article" date="2017" name="Nature">
        <title>The sunflower genome provides insights into oil metabolism, flowering and Asterid evolution.</title>
        <authorList>
            <person name="Badouin H."/>
            <person name="Gouzy J."/>
            <person name="Grassa C.J."/>
            <person name="Murat F."/>
            <person name="Staton S.E."/>
            <person name="Cottret L."/>
            <person name="Lelandais-Briere C."/>
            <person name="Owens G.L."/>
            <person name="Carrere S."/>
            <person name="Mayjonade B."/>
            <person name="Legrand L."/>
            <person name="Gill N."/>
            <person name="Kane N.C."/>
            <person name="Bowers J.E."/>
            <person name="Hubner S."/>
            <person name="Bellec A."/>
            <person name="Berard A."/>
            <person name="Berges H."/>
            <person name="Blanchet N."/>
            <person name="Boniface M.C."/>
            <person name="Brunel D."/>
            <person name="Catrice O."/>
            <person name="Chaidir N."/>
            <person name="Claudel C."/>
            <person name="Donnadieu C."/>
            <person name="Faraut T."/>
            <person name="Fievet G."/>
            <person name="Helmstetter N."/>
            <person name="King M."/>
            <person name="Knapp S.J."/>
            <person name="Lai Z."/>
            <person name="Le Paslier M.C."/>
            <person name="Lippi Y."/>
            <person name="Lorenzon L."/>
            <person name="Mandel J.R."/>
            <person name="Marage G."/>
            <person name="Marchand G."/>
            <person name="Marquand E."/>
            <person name="Bret-Mestries E."/>
            <person name="Morien E."/>
            <person name="Nambeesan S."/>
            <person name="Nguyen T."/>
            <person name="Pegot-Espagnet P."/>
            <person name="Pouilly N."/>
            <person name="Raftis F."/>
            <person name="Sallet E."/>
            <person name="Schiex T."/>
            <person name="Thomas J."/>
            <person name="Vandecasteele C."/>
            <person name="Vares D."/>
            <person name="Vear F."/>
            <person name="Vautrin S."/>
            <person name="Crespi M."/>
            <person name="Mangin B."/>
            <person name="Burke J.M."/>
            <person name="Salse J."/>
            <person name="Munos S."/>
            <person name="Vincourt P."/>
            <person name="Rieseberg L.H."/>
            <person name="Langlade N.B."/>
        </authorList>
    </citation>
    <scope>NUCLEOTIDE SEQUENCE</scope>
    <source>
        <tissue evidence="2">Leaves</tissue>
    </source>
</reference>
<evidence type="ECO:0000313" key="2">
    <source>
        <dbReference type="EMBL" id="KAF5821713.1"/>
    </source>
</evidence>